<dbReference type="RefSeq" id="WP_275111735.1">
    <property type="nucleotide sequence ID" value="NZ_JAKJSC010000010.1"/>
</dbReference>
<dbReference type="Pfam" id="PF02638">
    <property type="entry name" value="GHL10"/>
    <property type="match status" value="1"/>
</dbReference>
<proteinExistence type="predicted"/>
<feature type="domain" description="Glycosyl hydrolase-like 10" evidence="3">
    <location>
        <begin position="28"/>
        <end position="345"/>
    </location>
</feature>
<evidence type="ECO:0000256" key="2">
    <source>
        <dbReference type="SAM" id="SignalP"/>
    </source>
</evidence>
<dbReference type="Proteomes" id="UP001528920">
    <property type="component" value="Unassembled WGS sequence"/>
</dbReference>
<evidence type="ECO:0000313" key="4">
    <source>
        <dbReference type="EMBL" id="MDE5420405.1"/>
    </source>
</evidence>
<evidence type="ECO:0000313" key="5">
    <source>
        <dbReference type="Proteomes" id="UP001528920"/>
    </source>
</evidence>
<dbReference type="PANTHER" id="PTHR43405:SF1">
    <property type="entry name" value="GLYCOSYL HYDROLASE DIGH"/>
    <property type="match status" value="1"/>
</dbReference>
<organism evidence="4 5">
    <name type="scientific">Paralabilibaculum antarcticum</name>
    <dbReference type="NCBI Taxonomy" id="2912572"/>
    <lineage>
        <taxon>Bacteria</taxon>
        <taxon>Pseudomonadati</taxon>
        <taxon>Bacteroidota</taxon>
        <taxon>Bacteroidia</taxon>
        <taxon>Marinilabiliales</taxon>
        <taxon>Marinifilaceae</taxon>
        <taxon>Paralabilibaculum</taxon>
    </lineage>
</organism>
<dbReference type="InterPro" id="IPR017853">
    <property type="entry name" value="GH"/>
</dbReference>
<dbReference type="EMBL" id="JAKJSC010000010">
    <property type="protein sequence ID" value="MDE5420405.1"/>
    <property type="molecule type" value="Genomic_DNA"/>
</dbReference>
<comment type="caution">
    <text evidence="4">The sequence shown here is derived from an EMBL/GenBank/DDBJ whole genome shotgun (WGS) entry which is preliminary data.</text>
</comment>
<evidence type="ECO:0000259" key="3">
    <source>
        <dbReference type="Pfam" id="PF02638"/>
    </source>
</evidence>
<reference evidence="4 5" key="1">
    <citation type="submission" date="2022-01" db="EMBL/GenBank/DDBJ databases">
        <title>Labilibaculum sp. nov, a marine bacterium isolated from Antarctica.</title>
        <authorList>
            <person name="Dai W."/>
        </authorList>
    </citation>
    <scope>NUCLEOTIDE SEQUENCE [LARGE SCALE GENOMIC DNA]</scope>
    <source>
        <strain evidence="4 5">DW002</strain>
    </source>
</reference>
<name>A0ABT5VYR7_9BACT</name>
<accession>A0ABT5VYR7</accession>
<evidence type="ECO:0000256" key="1">
    <source>
        <dbReference type="ARBA" id="ARBA00022729"/>
    </source>
</evidence>
<feature type="chain" id="PRO_5046272013" evidence="2">
    <location>
        <begin position="21"/>
        <end position="496"/>
    </location>
</feature>
<dbReference type="InterPro" id="IPR003790">
    <property type="entry name" value="GHL10"/>
</dbReference>
<gene>
    <name evidence="4" type="ORF">L3049_20640</name>
</gene>
<protein>
    <submittedName>
        <fullName evidence="4">Family 10 glycosylhydrolase</fullName>
    </submittedName>
</protein>
<dbReference type="PANTHER" id="PTHR43405">
    <property type="entry name" value="GLYCOSYL HYDROLASE DIGH"/>
    <property type="match status" value="1"/>
</dbReference>
<dbReference type="SUPFAM" id="SSF51445">
    <property type="entry name" value="(Trans)glycosidases"/>
    <property type="match status" value="1"/>
</dbReference>
<sequence>MNRKVIIGLLMLLVSFGAMAKKKSPKREMRAVWVATVANIDWPSKTGLSVENQKKEMIALLDQHKKNGMNAIIFQIRPATDAFYQSPYEPWSQWLSGEQGIAPDPIYDPLEFAIEECHKRAIELHAWLNPYRAIFDDAVTKTDSMHITNVHPEWFLKYGKHRYFNPGLQETRDHFAKIVGDVVRRYDVDAIHFDDYFYPYKIRKTPFPDSLAFVKNGGEFYPDRIDDWRRNNVNLVIKQVSDTIKSIKPWMPFGISPFGVWRNKDMDKSGSKTKAGQTNYDDLYADVLLWLKNDWIDYVTPQIYWHIGKKVADHRIIAKWWRKNSFGKPCYIGHGAYRLNSKSKVKAWRNSDQIIRQIRMVRRLKGLDGSMFFSSKSFTKNLEGINEKLIDNVYANMAIVPENRNIKAIVPNIPVGIKFNQTNSSLEWDGTDLAKLYVVYRFKKGSKVNLNHANKIIGLTVNSSFKLNEEDKGYKYVVTSLSRTNTESDPSMEVIR</sequence>
<dbReference type="Gene3D" id="3.20.20.80">
    <property type="entry name" value="Glycosidases"/>
    <property type="match status" value="1"/>
</dbReference>
<keyword evidence="5" id="KW-1185">Reference proteome</keyword>
<feature type="signal peptide" evidence="2">
    <location>
        <begin position="1"/>
        <end position="20"/>
    </location>
</feature>
<dbReference type="InterPro" id="IPR052177">
    <property type="entry name" value="Divisome_Glycosyl_Hydrolase"/>
</dbReference>
<keyword evidence="1 2" id="KW-0732">Signal</keyword>